<feature type="region of interest" description="Disordered" evidence="1">
    <location>
        <begin position="1"/>
        <end position="25"/>
    </location>
</feature>
<sequence length="165" mass="18951">MTFGHDKMAYEKKEKGKNETVLPPNNSTLPQIKPYMWIRALPHTAMYLDNRLTSVRDLIGSVGFLAKIMGISPSAVEEAKNTMGLEKTAFAMGIILEKQHRQLVISPGGYLRGIMAKEKRDELHLERSFYALLKENDTEKLNEKCIEKRIKKHQKMKNFTRSNQS</sequence>
<feature type="compositionally biased region" description="Basic and acidic residues" evidence="1">
    <location>
        <begin position="1"/>
        <end position="18"/>
    </location>
</feature>
<dbReference type="InterPro" id="IPR021760">
    <property type="entry name" value="RepC_C"/>
</dbReference>
<evidence type="ECO:0000313" key="3">
    <source>
        <dbReference type="EMBL" id="CBI77316.1"/>
    </source>
</evidence>
<accession>E6YKC8</accession>
<name>E6YKC8_9HYPH</name>
<evidence type="ECO:0000259" key="2">
    <source>
        <dbReference type="Pfam" id="PF11800"/>
    </source>
</evidence>
<organism evidence="3">
    <name type="scientific">Bartonella rochalimae ATCC BAA-1498</name>
    <dbReference type="NCBI Taxonomy" id="685782"/>
    <lineage>
        <taxon>Bacteria</taxon>
        <taxon>Pseudomonadati</taxon>
        <taxon>Pseudomonadota</taxon>
        <taxon>Alphaproteobacteria</taxon>
        <taxon>Hyphomicrobiales</taxon>
        <taxon>Bartonellaceae</taxon>
        <taxon>Bartonella</taxon>
    </lineage>
</organism>
<reference evidence="3" key="1">
    <citation type="journal article" date="2011" name="PLoS Genet.">
        <title>Parallel evolution of a type IV secretion system in radiating lineages of the host-restricted bacterial pathogen Bartonella.</title>
        <authorList>
            <person name="Engel P."/>
            <person name="Salzburger W."/>
            <person name="Liesch M."/>
            <person name="Chang C.C."/>
            <person name="Maruyama S."/>
            <person name="Lanz C."/>
            <person name="Calteau A."/>
            <person name="Lajus A."/>
            <person name="Medigue C."/>
            <person name="Schuster S.C."/>
            <person name="Dehio C."/>
        </authorList>
    </citation>
    <scope>NUCLEOTIDE SEQUENCE</scope>
    <source>
        <strain evidence="3">ATCC BAA-1498</strain>
    </source>
</reference>
<dbReference type="AlphaFoldDB" id="E6YKC8"/>
<dbReference type="EMBL" id="FN645455">
    <property type="protein sequence ID" value="CBI77316.1"/>
    <property type="molecule type" value="Genomic_DNA"/>
</dbReference>
<feature type="domain" description="Plasmid replication protein C C-terminal" evidence="2">
    <location>
        <begin position="36"/>
        <end position="134"/>
    </location>
</feature>
<gene>
    <name evidence="3" type="ORF">BARRO_10249</name>
</gene>
<evidence type="ECO:0000256" key="1">
    <source>
        <dbReference type="SAM" id="MobiDB-lite"/>
    </source>
</evidence>
<dbReference type="Pfam" id="PF11800">
    <property type="entry name" value="RP-C_C"/>
    <property type="match status" value="1"/>
</dbReference>
<proteinExistence type="predicted"/>
<protein>
    <submittedName>
        <fullName evidence="3">Replication protein C</fullName>
    </submittedName>
</protein>